<dbReference type="PANTHER" id="PTHR12526:SF600">
    <property type="entry name" value="GLYCOSYL TRANSFERASE GROUP 1"/>
    <property type="match status" value="1"/>
</dbReference>
<keyword evidence="1" id="KW-0808">Transferase</keyword>
<dbReference type="Gene3D" id="3.40.50.2000">
    <property type="entry name" value="Glycogen Phosphorylase B"/>
    <property type="match status" value="2"/>
</dbReference>
<dbReference type="SUPFAM" id="SSF53756">
    <property type="entry name" value="UDP-Glycosyltransferase/glycogen phosphorylase"/>
    <property type="match status" value="1"/>
</dbReference>
<evidence type="ECO:0000313" key="1">
    <source>
        <dbReference type="EMBL" id="MFC1850594.1"/>
    </source>
</evidence>
<dbReference type="Proteomes" id="UP001594351">
    <property type="component" value="Unassembled WGS sequence"/>
</dbReference>
<name>A0ABV6YWK7_UNCC1</name>
<dbReference type="Pfam" id="PF13692">
    <property type="entry name" value="Glyco_trans_1_4"/>
    <property type="match status" value="1"/>
</dbReference>
<protein>
    <submittedName>
        <fullName evidence="1">Glycosyltransferase</fullName>
        <ecNumber evidence="1">2.4.-.-</ecNumber>
    </submittedName>
</protein>
<keyword evidence="1" id="KW-0328">Glycosyltransferase</keyword>
<dbReference type="GO" id="GO:0016757">
    <property type="term" value="F:glycosyltransferase activity"/>
    <property type="evidence" value="ECO:0007669"/>
    <property type="project" value="UniProtKB-KW"/>
</dbReference>
<keyword evidence="2" id="KW-1185">Reference proteome</keyword>
<sequence length="374" mass="43054">MNVIFTGLNGYSYPYTRVRCYNFARAVSTHSINSEVLSFKDHFKPELTEEQLFSSSDRFKLLLSFRFLKFLMKRSGSVIYLQKIHYHAAMPVFLARLGYISLILDLDDWEENCFCLFKRSWLNRLFLGGTDYADIVAKTAEIAHFCVAASHSLSRILLRHNDNVFLIHTGVDAEKFTFCDRPPRAGITCGWTGLVWSETILNSLLLLIDCFSSAYRQEERLQLVIIGAGLKMPELKQIVKAKYSHLPIEIKDWIHPDEMNTELHQFDIGLLPFAPDKKNRIWLESKSPTKLFEYMATGLPTVASDVGEGSIVLQNSEAGFIIADKSDFVERLLLLARNEKLRLKMGRKARKIVEQKYSLKVLGERLALYFKKYI</sequence>
<comment type="caution">
    <text evidence="1">The sequence shown here is derived from an EMBL/GenBank/DDBJ whole genome shotgun (WGS) entry which is preliminary data.</text>
</comment>
<proteinExistence type="predicted"/>
<gene>
    <name evidence="1" type="ORF">ACFL27_10415</name>
</gene>
<accession>A0ABV6YWK7</accession>
<evidence type="ECO:0000313" key="2">
    <source>
        <dbReference type="Proteomes" id="UP001594351"/>
    </source>
</evidence>
<dbReference type="PANTHER" id="PTHR12526">
    <property type="entry name" value="GLYCOSYLTRANSFERASE"/>
    <property type="match status" value="1"/>
</dbReference>
<dbReference type="EC" id="2.4.-.-" evidence="1"/>
<organism evidence="1 2">
    <name type="scientific">candidate division CSSED10-310 bacterium</name>
    <dbReference type="NCBI Taxonomy" id="2855610"/>
    <lineage>
        <taxon>Bacteria</taxon>
        <taxon>Bacteria division CSSED10-310</taxon>
    </lineage>
</organism>
<reference evidence="1 2" key="1">
    <citation type="submission" date="2024-09" db="EMBL/GenBank/DDBJ databases">
        <title>Laminarin stimulates single cell rates of sulfate reduction while oxygen inhibits transcriptomic activity in coastal marine sediment.</title>
        <authorList>
            <person name="Lindsay M."/>
            <person name="Orcutt B."/>
            <person name="Emerson D."/>
            <person name="Stepanauskas R."/>
            <person name="D'Angelo T."/>
        </authorList>
    </citation>
    <scope>NUCLEOTIDE SEQUENCE [LARGE SCALE GENOMIC DNA]</scope>
    <source>
        <strain evidence="1">SAG AM-311-K15</strain>
    </source>
</reference>
<dbReference type="EMBL" id="JBHPBY010000110">
    <property type="protein sequence ID" value="MFC1850594.1"/>
    <property type="molecule type" value="Genomic_DNA"/>
</dbReference>